<sequence>MTDDRYIWWGISALVRKAWLSTLALLWEQLLTFDSVVAPGTEGSKNLIVRIFELLTYQAANSADQNGPNKRPRIKPSIRDPWALAKSQPYSLICVSQKALGASYAGDVVIPVLRRPSRNNLRVGRVDMSLAT</sequence>
<evidence type="ECO:0000313" key="3">
    <source>
        <dbReference type="Proteomes" id="UP000807306"/>
    </source>
</evidence>
<name>A0A9P6EAF3_9AGAR</name>
<organism evidence="2 3">
    <name type="scientific">Crepidotus variabilis</name>
    <dbReference type="NCBI Taxonomy" id="179855"/>
    <lineage>
        <taxon>Eukaryota</taxon>
        <taxon>Fungi</taxon>
        <taxon>Dikarya</taxon>
        <taxon>Basidiomycota</taxon>
        <taxon>Agaricomycotina</taxon>
        <taxon>Agaricomycetes</taxon>
        <taxon>Agaricomycetidae</taxon>
        <taxon>Agaricales</taxon>
        <taxon>Agaricineae</taxon>
        <taxon>Crepidotaceae</taxon>
        <taxon>Crepidotus</taxon>
    </lineage>
</organism>
<reference evidence="2" key="1">
    <citation type="submission" date="2020-11" db="EMBL/GenBank/DDBJ databases">
        <authorList>
            <consortium name="DOE Joint Genome Institute"/>
            <person name="Ahrendt S."/>
            <person name="Riley R."/>
            <person name="Andreopoulos W."/>
            <person name="Labutti K."/>
            <person name="Pangilinan J."/>
            <person name="Ruiz-Duenas F.J."/>
            <person name="Barrasa J.M."/>
            <person name="Sanchez-Garcia M."/>
            <person name="Camarero S."/>
            <person name="Miyauchi S."/>
            <person name="Serrano A."/>
            <person name="Linde D."/>
            <person name="Babiker R."/>
            <person name="Drula E."/>
            <person name="Ayuso-Fernandez I."/>
            <person name="Pacheco R."/>
            <person name="Padilla G."/>
            <person name="Ferreira P."/>
            <person name="Barriuso J."/>
            <person name="Kellner H."/>
            <person name="Castanera R."/>
            <person name="Alfaro M."/>
            <person name="Ramirez L."/>
            <person name="Pisabarro A.G."/>
            <person name="Kuo A."/>
            <person name="Tritt A."/>
            <person name="Lipzen A."/>
            <person name="He G."/>
            <person name="Yan M."/>
            <person name="Ng V."/>
            <person name="Cullen D."/>
            <person name="Martin F."/>
            <person name="Rosso M.-N."/>
            <person name="Henrissat B."/>
            <person name="Hibbett D."/>
            <person name="Martinez A.T."/>
            <person name="Grigoriev I.V."/>
        </authorList>
    </citation>
    <scope>NUCLEOTIDE SEQUENCE</scope>
    <source>
        <strain evidence="2">CBS 506.95</strain>
    </source>
</reference>
<feature type="signal peptide" evidence="1">
    <location>
        <begin position="1"/>
        <end position="24"/>
    </location>
</feature>
<dbReference type="EMBL" id="MU157880">
    <property type="protein sequence ID" value="KAF9525746.1"/>
    <property type="molecule type" value="Genomic_DNA"/>
</dbReference>
<dbReference type="Proteomes" id="UP000807306">
    <property type="component" value="Unassembled WGS sequence"/>
</dbReference>
<accession>A0A9P6EAF3</accession>
<gene>
    <name evidence="2" type="ORF">CPB83DRAFT_517750</name>
</gene>
<evidence type="ECO:0000313" key="2">
    <source>
        <dbReference type="EMBL" id="KAF9525746.1"/>
    </source>
</evidence>
<feature type="chain" id="PRO_5040463903" evidence="1">
    <location>
        <begin position="25"/>
        <end position="132"/>
    </location>
</feature>
<protein>
    <submittedName>
        <fullName evidence="2">Uncharacterized protein</fullName>
    </submittedName>
</protein>
<comment type="caution">
    <text evidence="2">The sequence shown here is derived from an EMBL/GenBank/DDBJ whole genome shotgun (WGS) entry which is preliminary data.</text>
</comment>
<keyword evidence="3" id="KW-1185">Reference proteome</keyword>
<dbReference type="AlphaFoldDB" id="A0A9P6EAF3"/>
<proteinExistence type="predicted"/>
<evidence type="ECO:0000256" key="1">
    <source>
        <dbReference type="SAM" id="SignalP"/>
    </source>
</evidence>
<keyword evidence="1" id="KW-0732">Signal</keyword>